<organism evidence="2">
    <name type="scientific">Pinctada fucata</name>
    <name type="common">Akoya pearl oyster</name>
    <name type="synonym">Pinctada imbricata fucata</name>
    <dbReference type="NCBI Taxonomy" id="50426"/>
    <lineage>
        <taxon>Eukaryota</taxon>
        <taxon>Metazoa</taxon>
        <taxon>Spiralia</taxon>
        <taxon>Lophotrochozoa</taxon>
        <taxon>Mollusca</taxon>
        <taxon>Bivalvia</taxon>
        <taxon>Autobranchia</taxon>
        <taxon>Pteriomorphia</taxon>
        <taxon>Pterioida</taxon>
        <taxon>Pterioidea</taxon>
        <taxon>Pteriidae</taxon>
        <taxon>Pinctada</taxon>
    </lineage>
</organism>
<sequence>MLHVRVFAVLLSWIFVVFATNAIEDDSKRLLFNDPQSVQTLLAQYESELQNLRQRVDVLEKDNQSKGSSTFVRWGKKTCTTDNNTELVYSGIAGGGGYGYAGSGVDSLCLPHNPDTSNAESLLHSTARSEAGLLYGSEYQMNFNKVYYDDDVPCAVCRVRSQF</sequence>
<reference evidence="2" key="1">
    <citation type="submission" date="2016-03" db="EMBL/GenBank/DDBJ databases">
        <authorList>
            <person name="Ploux O."/>
        </authorList>
    </citation>
    <scope>NUCLEOTIDE SEQUENCE</scope>
    <source>
        <tissue evidence="2">Mantle</tissue>
    </source>
</reference>
<protein>
    <submittedName>
        <fullName evidence="2">Uncharacterized protein</fullName>
    </submittedName>
</protein>
<evidence type="ECO:0000256" key="1">
    <source>
        <dbReference type="SAM" id="SignalP"/>
    </source>
</evidence>
<evidence type="ECO:0000313" key="2">
    <source>
        <dbReference type="EMBL" id="JAS03748.1"/>
    </source>
</evidence>
<accession>A0A194ANE5</accession>
<dbReference type="EMBL" id="GELH01000524">
    <property type="protein sequence ID" value="JAS03748.1"/>
    <property type="molecule type" value="Transcribed_RNA"/>
</dbReference>
<proteinExistence type="predicted"/>
<dbReference type="EMBL" id="GELH01000523">
    <property type="protein sequence ID" value="JAS03749.1"/>
    <property type="molecule type" value="Transcribed_RNA"/>
</dbReference>
<name>A0A194ANE5_PINFU</name>
<dbReference type="AlphaFoldDB" id="A0A194ANE5"/>
<keyword evidence="1" id="KW-0732">Signal</keyword>
<feature type="signal peptide" evidence="1">
    <location>
        <begin position="1"/>
        <end position="19"/>
    </location>
</feature>
<feature type="chain" id="PRO_5013481082" evidence="1">
    <location>
        <begin position="20"/>
        <end position="163"/>
    </location>
</feature>